<evidence type="ECO:0000313" key="2">
    <source>
        <dbReference type="EMBL" id="ODG93012.1"/>
    </source>
</evidence>
<dbReference type="PIRSF" id="PIRSF012509">
    <property type="entry name" value="CamS"/>
    <property type="match status" value="1"/>
</dbReference>
<evidence type="ECO:0000256" key="1">
    <source>
        <dbReference type="SAM" id="SignalP"/>
    </source>
</evidence>
<keyword evidence="1" id="KW-0732">Signal</keyword>
<comment type="caution">
    <text evidence="2">The sequence shown here is derived from an EMBL/GenBank/DDBJ whole genome shotgun (WGS) entry which is preliminary data.</text>
</comment>
<name>A0ABX2ZWT4_9BACI</name>
<reference evidence="2 3" key="1">
    <citation type="submission" date="2016-07" db="EMBL/GenBank/DDBJ databases">
        <authorList>
            <person name="Townsley L."/>
            <person name="Shank E.A."/>
        </authorList>
    </citation>
    <scope>NUCLEOTIDE SEQUENCE [LARGE SCALE GENOMIC DNA]</scope>
    <source>
        <strain evidence="2 3">CH01</strain>
    </source>
</reference>
<dbReference type="CDD" id="cd13441">
    <property type="entry name" value="CamS_repeat_1"/>
    <property type="match status" value="1"/>
</dbReference>
<protein>
    <recommendedName>
        <fullName evidence="4">CamS family sex pheromone protein</fullName>
    </recommendedName>
</protein>
<keyword evidence="3" id="KW-1185">Reference proteome</keyword>
<evidence type="ECO:0008006" key="4">
    <source>
        <dbReference type="Google" id="ProtNLM"/>
    </source>
</evidence>
<dbReference type="Pfam" id="PF07537">
    <property type="entry name" value="CamS"/>
    <property type="match status" value="1"/>
</dbReference>
<sequence length="400" mass="45587">MKKRIGMLLCCLSLILSGCSLSIKNEDKVVQESNNKKGEDAIIPRYSISNDYYKTILPFKPSKTRGAVVANIDNRLDISEFELGLMRIVQEQYSTKDYLYQEGQLLSKKTVESWLKRKYTPSQFKQKQDALKSANLKPSSITNDGLNPIQTDTKNLTEDQKAKQAPIFLNSILEQDYLKKDGKEVKVEGVAIGLAMNSVYYYQEEHGYPRELKIPQDEMIKQGKAIAQEILTRVRKMDEFKDIPITFAIFRQQSQSSVVPGNYVAMTSVSGNDFSISNWDKINEKYYLFPSAAATADYRDDAMKMVNFKSDIENYFPNYTGVVGTGFYKDNELIQLKIDIPMQFYGKAEVIAFTQYVAGLMMDHFPSYLKVETNIFSSNGQEALIVKEVDAKEPSVHIYN</sequence>
<feature type="chain" id="PRO_5045461571" description="CamS family sex pheromone protein" evidence="1">
    <location>
        <begin position="23"/>
        <end position="400"/>
    </location>
</feature>
<organism evidence="2 3">
    <name type="scientific">Gottfriedia luciferensis</name>
    <dbReference type="NCBI Taxonomy" id="178774"/>
    <lineage>
        <taxon>Bacteria</taxon>
        <taxon>Bacillati</taxon>
        <taxon>Bacillota</taxon>
        <taxon>Bacilli</taxon>
        <taxon>Bacillales</taxon>
        <taxon>Bacillaceae</taxon>
        <taxon>Gottfriedia</taxon>
    </lineage>
</organism>
<dbReference type="EMBL" id="MDKC01000003">
    <property type="protein sequence ID" value="ODG93012.1"/>
    <property type="molecule type" value="Genomic_DNA"/>
</dbReference>
<dbReference type="CDD" id="cd13440">
    <property type="entry name" value="CamS_repeat_2"/>
    <property type="match status" value="1"/>
</dbReference>
<proteinExistence type="predicted"/>
<dbReference type="RefSeq" id="WP_069032656.1">
    <property type="nucleotide sequence ID" value="NZ_MDKC01000003.1"/>
</dbReference>
<gene>
    <name evidence="2" type="ORF">BED47_15965</name>
</gene>
<accession>A0ABX2ZWT4</accession>
<dbReference type="InterPro" id="IPR011426">
    <property type="entry name" value="CamS"/>
</dbReference>
<dbReference type="PROSITE" id="PS51257">
    <property type="entry name" value="PROKAR_LIPOPROTEIN"/>
    <property type="match status" value="1"/>
</dbReference>
<dbReference type="Gene3D" id="3.10.570.10">
    <property type="entry name" value="sex pheromone staph- cam373 precursor domain"/>
    <property type="match status" value="1"/>
</dbReference>
<feature type="signal peptide" evidence="1">
    <location>
        <begin position="1"/>
        <end position="22"/>
    </location>
</feature>
<dbReference type="Proteomes" id="UP000094580">
    <property type="component" value="Unassembled WGS sequence"/>
</dbReference>
<evidence type="ECO:0000313" key="3">
    <source>
        <dbReference type="Proteomes" id="UP000094580"/>
    </source>
</evidence>